<evidence type="ECO:0000256" key="7">
    <source>
        <dbReference type="ARBA" id="ARBA00023136"/>
    </source>
</evidence>
<gene>
    <name evidence="11" type="ORF">B841_09405</name>
</gene>
<keyword evidence="4" id="KW-0997">Cell inner membrane</keyword>
<reference evidence="11 12" key="1">
    <citation type="submission" date="2012-11" db="EMBL/GenBank/DDBJ databases">
        <title>The complete genome sequence of Corynebacterium maris Coryn-1 (=DSM 45190).</title>
        <authorList>
            <person name="Schaffert L."/>
            <person name="Albersmeier A."/>
            <person name="Kalinowski J."/>
            <person name="Ruckert C."/>
        </authorList>
    </citation>
    <scope>NUCLEOTIDE SEQUENCE [LARGE SCALE GENOMIC DNA]</scope>
    <source>
        <strain evidence="12">Coryn-1</strain>
    </source>
</reference>
<feature type="transmembrane region" description="Helical" evidence="9">
    <location>
        <begin position="105"/>
        <end position="126"/>
    </location>
</feature>
<evidence type="ECO:0000256" key="6">
    <source>
        <dbReference type="ARBA" id="ARBA00022989"/>
    </source>
</evidence>
<evidence type="ECO:0000256" key="4">
    <source>
        <dbReference type="ARBA" id="ARBA00022519"/>
    </source>
</evidence>
<accession>S5SVV6</accession>
<evidence type="ECO:0000313" key="11">
    <source>
        <dbReference type="EMBL" id="AGS35354.1"/>
    </source>
</evidence>
<dbReference type="RefSeq" id="WP_020935287.1">
    <property type="nucleotide sequence ID" value="NC_021915.1"/>
</dbReference>
<dbReference type="eggNOG" id="COG3090">
    <property type="taxonomic scope" value="Bacteria"/>
</dbReference>
<dbReference type="GO" id="GO:0005886">
    <property type="term" value="C:plasma membrane"/>
    <property type="evidence" value="ECO:0007669"/>
    <property type="project" value="UniProtKB-SubCell"/>
</dbReference>
<sequence length="197" mass="21317">MNNTTLDPTGALPVRTSPLERAANIVVRISVIVAGVALLGMVANVFFDVTLRTGINTPIQGTNQFVSYWWMLPLTFFGLAAAQKFGEHTDLPLVYDRLTPRGKPVMMIIALTCISVFVALIGWFGLENAFAQASIGEYDASTGVSTWPPRFAVPLACLFFLTVLVAQIIQEVKALLNTPAEFTDADAGSASTERDTF</sequence>
<feature type="transmembrane region" description="Helical" evidence="9">
    <location>
        <begin position="67"/>
        <end position="85"/>
    </location>
</feature>
<dbReference type="Proteomes" id="UP000015388">
    <property type="component" value="Chromosome"/>
</dbReference>
<evidence type="ECO:0000259" key="10">
    <source>
        <dbReference type="Pfam" id="PF04290"/>
    </source>
</evidence>
<proteinExistence type="inferred from homology"/>
<keyword evidence="12" id="KW-1185">Reference proteome</keyword>
<dbReference type="PANTHER" id="PTHR35011">
    <property type="entry name" value="2,3-DIKETO-L-GULONATE TRAP TRANSPORTER SMALL PERMEASE PROTEIN YIAM"/>
    <property type="match status" value="1"/>
</dbReference>
<comment type="similarity">
    <text evidence="8">Belongs to the TRAP transporter small permease family.</text>
</comment>
<dbReference type="AlphaFoldDB" id="S5SVV6"/>
<keyword evidence="5 9" id="KW-0812">Transmembrane</keyword>
<dbReference type="KEGG" id="cmd:B841_09405"/>
<dbReference type="HOGENOM" id="CLU_086356_8_3_11"/>
<feature type="transmembrane region" description="Helical" evidence="9">
    <location>
        <begin position="151"/>
        <end position="169"/>
    </location>
</feature>
<protein>
    <submittedName>
        <fullName evidence="11">TRAP-T family transporter, DctQ (4 TMs) subunit</fullName>
    </submittedName>
</protein>
<evidence type="ECO:0000256" key="9">
    <source>
        <dbReference type="SAM" id="Phobius"/>
    </source>
</evidence>
<keyword evidence="7 9" id="KW-0472">Membrane</keyword>
<dbReference type="InterPro" id="IPR007387">
    <property type="entry name" value="TRAP_DctQ"/>
</dbReference>
<evidence type="ECO:0000256" key="3">
    <source>
        <dbReference type="ARBA" id="ARBA00022475"/>
    </source>
</evidence>
<keyword evidence="6 9" id="KW-1133">Transmembrane helix</keyword>
<comment type="subcellular location">
    <subcellularLocation>
        <location evidence="1">Cell inner membrane</location>
        <topology evidence="1">Multi-pass membrane protein</topology>
    </subcellularLocation>
</comment>
<evidence type="ECO:0000313" key="12">
    <source>
        <dbReference type="Proteomes" id="UP000015388"/>
    </source>
</evidence>
<dbReference type="Pfam" id="PF04290">
    <property type="entry name" value="DctQ"/>
    <property type="match status" value="1"/>
</dbReference>
<feature type="domain" description="Tripartite ATP-independent periplasmic transporters DctQ component" evidence="10">
    <location>
        <begin position="41"/>
        <end position="173"/>
    </location>
</feature>
<evidence type="ECO:0000256" key="1">
    <source>
        <dbReference type="ARBA" id="ARBA00004429"/>
    </source>
</evidence>
<dbReference type="STRING" id="1224163.B841_09405"/>
<dbReference type="InterPro" id="IPR055348">
    <property type="entry name" value="DctQ"/>
</dbReference>
<dbReference type="PATRIC" id="fig|1224163.3.peg.1892"/>
<feature type="transmembrane region" description="Helical" evidence="9">
    <location>
        <begin position="25"/>
        <end position="47"/>
    </location>
</feature>
<evidence type="ECO:0000256" key="2">
    <source>
        <dbReference type="ARBA" id="ARBA00022448"/>
    </source>
</evidence>
<keyword evidence="3" id="KW-1003">Cell membrane</keyword>
<name>S5SVV6_9CORY</name>
<dbReference type="EMBL" id="CP003924">
    <property type="protein sequence ID" value="AGS35354.1"/>
    <property type="molecule type" value="Genomic_DNA"/>
</dbReference>
<keyword evidence="2" id="KW-0813">Transport</keyword>
<evidence type="ECO:0000256" key="8">
    <source>
        <dbReference type="ARBA" id="ARBA00038436"/>
    </source>
</evidence>
<evidence type="ECO:0000256" key="5">
    <source>
        <dbReference type="ARBA" id="ARBA00022692"/>
    </source>
</evidence>
<organism evidence="11 12">
    <name type="scientific">Corynebacterium maris DSM 45190</name>
    <dbReference type="NCBI Taxonomy" id="1224163"/>
    <lineage>
        <taxon>Bacteria</taxon>
        <taxon>Bacillati</taxon>
        <taxon>Actinomycetota</taxon>
        <taxon>Actinomycetes</taxon>
        <taxon>Mycobacteriales</taxon>
        <taxon>Corynebacteriaceae</taxon>
        <taxon>Corynebacterium</taxon>
    </lineage>
</organism>